<keyword evidence="1" id="KW-0732">Signal</keyword>
<dbReference type="EMBL" id="WWCX01000035">
    <property type="protein sequence ID" value="MYM95911.1"/>
    <property type="molecule type" value="Genomic_DNA"/>
</dbReference>
<dbReference type="Pfam" id="PF13728">
    <property type="entry name" value="TraF"/>
    <property type="match status" value="1"/>
</dbReference>
<feature type="chain" id="PRO_5032353479" evidence="1">
    <location>
        <begin position="21"/>
        <end position="264"/>
    </location>
</feature>
<dbReference type="SUPFAM" id="SSF52833">
    <property type="entry name" value="Thioredoxin-like"/>
    <property type="match status" value="1"/>
</dbReference>
<sequence length="264" mass="28996">MMKRILALPVLLVCLVPASGQQLTHFPADDPRRGWHFYDDAPVPAPSPSRTATGIKDEQPEIIRYKALQKAVEEARIVAIMAPTVDNVHAYLQLEARILSDASRFSDVAKRVAWMSPELDPSAQARPSATFAVDIYERQQMAERRTQLAVLAREHIVLFFFRGDCPYCHAFAPVLKAFEQRYGLQVSAISTDGGTLPEFPSPRGDNGIALALKVQQVPALFLAHPSSGRIVPLGFGVMSENELIERVITTATPQPVSALTAANK</sequence>
<dbReference type="AlphaFoldDB" id="A0A845GPI4"/>
<feature type="signal peptide" evidence="1">
    <location>
        <begin position="1"/>
        <end position="20"/>
    </location>
</feature>
<organism evidence="2 3">
    <name type="scientific">Duganella vulcania</name>
    <dbReference type="NCBI Taxonomy" id="2692166"/>
    <lineage>
        <taxon>Bacteria</taxon>
        <taxon>Pseudomonadati</taxon>
        <taxon>Pseudomonadota</taxon>
        <taxon>Betaproteobacteria</taxon>
        <taxon>Burkholderiales</taxon>
        <taxon>Oxalobacteraceae</taxon>
        <taxon>Telluria group</taxon>
        <taxon>Duganella</taxon>
    </lineage>
</organism>
<proteinExistence type="predicted"/>
<dbReference type="InterPro" id="IPR036249">
    <property type="entry name" value="Thioredoxin-like_sf"/>
</dbReference>
<name>A0A845GPI4_9BURK</name>
<gene>
    <name evidence="2" type="ORF">GTP90_18795</name>
</gene>
<evidence type="ECO:0000256" key="1">
    <source>
        <dbReference type="SAM" id="SignalP"/>
    </source>
</evidence>
<dbReference type="Proteomes" id="UP000447355">
    <property type="component" value="Unassembled WGS sequence"/>
</dbReference>
<evidence type="ECO:0000313" key="3">
    <source>
        <dbReference type="Proteomes" id="UP000447355"/>
    </source>
</evidence>
<reference evidence="2" key="1">
    <citation type="submission" date="2019-12" db="EMBL/GenBank/DDBJ databases">
        <title>Novel species isolated from a subtropical stream in China.</title>
        <authorList>
            <person name="Lu H."/>
        </authorList>
    </citation>
    <scope>NUCLEOTIDE SEQUENCE [LARGE SCALE GENOMIC DNA]</scope>
    <source>
        <strain evidence="2">FT81W</strain>
    </source>
</reference>
<protein>
    <submittedName>
        <fullName evidence="2">Conjugal transfer protein TraF</fullName>
    </submittedName>
</protein>
<dbReference type="Gene3D" id="3.40.30.10">
    <property type="entry name" value="Glutaredoxin"/>
    <property type="match status" value="1"/>
</dbReference>
<evidence type="ECO:0000313" key="2">
    <source>
        <dbReference type="EMBL" id="MYM95911.1"/>
    </source>
</evidence>
<accession>A0A845GPI4</accession>
<dbReference type="InterPro" id="IPR039555">
    <property type="entry name" value="TraF/TrbB"/>
</dbReference>
<comment type="caution">
    <text evidence="2">The sequence shown here is derived from an EMBL/GenBank/DDBJ whole genome shotgun (WGS) entry which is preliminary data.</text>
</comment>
<dbReference type="RefSeq" id="WP_161084998.1">
    <property type="nucleotide sequence ID" value="NZ_WWCX01000035.1"/>
</dbReference>